<feature type="transmembrane region" description="Helical" evidence="3">
    <location>
        <begin position="65"/>
        <end position="86"/>
    </location>
</feature>
<dbReference type="InterPro" id="IPR003114">
    <property type="entry name" value="Phox_assoc"/>
</dbReference>
<accession>A0A420HPB1</accession>
<organism evidence="6 7">
    <name type="scientific">Erysiphe neolycopersici</name>
    <dbReference type="NCBI Taxonomy" id="212602"/>
    <lineage>
        <taxon>Eukaryota</taxon>
        <taxon>Fungi</taxon>
        <taxon>Dikarya</taxon>
        <taxon>Ascomycota</taxon>
        <taxon>Pezizomycotina</taxon>
        <taxon>Leotiomycetes</taxon>
        <taxon>Erysiphales</taxon>
        <taxon>Erysiphaceae</taxon>
        <taxon>Erysiphe</taxon>
    </lineage>
</organism>
<dbReference type="PANTHER" id="PTHR22775">
    <property type="entry name" value="SORTING NEXIN"/>
    <property type="match status" value="1"/>
</dbReference>
<feature type="compositionally biased region" description="Low complexity" evidence="2">
    <location>
        <begin position="819"/>
        <end position="834"/>
    </location>
</feature>
<feature type="compositionally biased region" description="Polar residues" evidence="2">
    <location>
        <begin position="781"/>
        <end position="797"/>
    </location>
</feature>
<keyword evidence="7" id="KW-1185">Reference proteome</keyword>
<sequence length="1043" mass="115117">MNETISDKKNDSSSGIEATINIPSPPYSSMTLEDITNYALQFLSVASPEAIVGVAVSLTTLTYFVLGRIGLILIGGVAGILLHANWEARGTEDHMSLRREKSIDVVRRILEIREQSTKTETYPVKDEIATCNFDNFQPETAAALRELVDAVIRDYVKWWYQKILPKDTAFVAAVRQSLSRIILSVSFHLSKKRPEDVFLDFLTNSSSIIIVFLGELSAALTLSPGPATDAVHSYLFANPESSLANALDEQNQKKKLKMTATDIMKNFVEKSILDCDLLKVFLTETLSSLVLESTLKTCSKPEWINGWIVFLLENGESDLSQVIDAGMDKNQQDGVLEESTENLGHAGLAQKSRSIQQEQEGSLKHNPLSIANDPIDEAFEEAKRLSELIAEDEAKKKNISQIFPKPIEELSDVPEGQTADNMDPPKMRSNSNKLSSKKDFKLMMTPEAYKVMDAPNLNSNNLEKSRVLPGSQEPSVPFHVSHSNSSLMRLDQINTDNSFGNRDISLQMDKKVTMVTLHNANVTLYDNNSNPEKGKMRSKPSFDFLIQIEPASSSHPGWMIVRRYPDFETLHEVLRRIAQISGVTIFTEQHQNLPSWKDSTKETLRVELERYLRDACWYQPLAESEGMKRFFKKDQEQQNPGSKNGFPGLGWSTPSAVGKGVLDALAGAPKGVAEGSKAITGVFNNIGNLGQKKPNGSQLEASLKKSSTVNVNSLQASRAGEDNYYSSCVGPTQSNKSHLEQRPGYDLMAMDIDVDLQGPESSSPSTRSSMSGRQSSDRNQDSTGYSSQRNTANSSPVEFTLDALNLPPPPTEMPDDYCSHSVSGSVTGHSRSGSNGASVRTTTGNIGTSRQTRSSSVRQSGKSLRSESVKTRKNRRVSKPLTEAETRVAVELIFAVINEMYTISSAWNIRRTLLTAAKTYFLRPGNPSLLQIQSLIQESVISVNTSDAGIAAHLQKIRENCLPTEDELNKCSTKMSLEDKERLRIKARRLLIKRGVPTALTGVMGQAATSEAMGHIFDCLQIEEVTRGLIFGVLLQGIRAVLY</sequence>
<reference evidence="6 7" key="1">
    <citation type="journal article" date="2018" name="BMC Genomics">
        <title>Comparative genome analyses reveal sequence features reflecting distinct modes of host-adaptation between dicot and monocot powdery mildew.</title>
        <authorList>
            <person name="Wu Y."/>
            <person name="Ma X."/>
            <person name="Pan Z."/>
            <person name="Kale S.D."/>
            <person name="Song Y."/>
            <person name="King H."/>
            <person name="Zhang Q."/>
            <person name="Presley C."/>
            <person name="Deng X."/>
            <person name="Wei C.I."/>
            <person name="Xiao S."/>
        </authorList>
    </citation>
    <scope>NUCLEOTIDE SEQUENCE [LARGE SCALE GENOMIC DNA]</scope>
    <source>
        <strain evidence="6">UMSG2</strain>
    </source>
</reference>
<dbReference type="Pfam" id="PF08628">
    <property type="entry name" value="Nexin_C"/>
    <property type="match status" value="1"/>
</dbReference>
<dbReference type="Proteomes" id="UP000286134">
    <property type="component" value="Unassembled WGS sequence"/>
</dbReference>
<dbReference type="AlphaFoldDB" id="A0A420HPB1"/>
<dbReference type="Gene3D" id="3.30.1520.10">
    <property type="entry name" value="Phox-like domain"/>
    <property type="match status" value="1"/>
</dbReference>
<evidence type="ECO:0000313" key="6">
    <source>
        <dbReference type="EMBL" id="RKF59261.1"/>
    </source>
</evidence>
<dbReference type="EMBL" id="MCFK01006165">
    <property type="protein sequence ID" value="RKF59261.1"/>
    <property type="molecule type" value="Genomic_DNA"/>
</dbReference>
<proteinExistence type="inferred from homology"/>
<dbReference type="InterPro" id="IPR001683">
    <property type="entry name" value="PX_dom"/>
</dbReference>
<dbReference type="PROSITE" id="PS50195">
    <property type="entry name" value="PX"/>
    <property type="match status" value="1"/>
</dbReference>
<dbReference type="STRING" id="212602.A0A420HPB1"/>
<dbReference type="Pfam" id="PF00787">
    <property type="entry name" value="PX"/>
    <property type="match status" value="1"/>
</dbReference>
<feature type="region of interest" description="Disordered" evidence="2">
    <location>
        <begin position="412"/>
        <end position="433"/>
    </location>
</feature>
<dbReference type="Pfam" id="PF02194">
    <property type="entry name" value="PXA"/>
    <property type="match status" value="1"/>
</dbReference>
<feature type="domain" description="PXA" evidence="5">
    <location>
        <begin position="137"/>
        <end position="316"/>
    </location>
</feature>
<feature type="compositionally biased region" description="Basic and acidic residues" evidence="2">
    <location>
        <begin position="1"/>
        <end position="11"/>
    </location>
</feature>
<evidence type="ECO:0000259" key="5">
    <source>
        <dbReference type="PROSITE" id="PS51207"/>
    </source>
</evidence>
<feature type="compositionally biased region" description="Polar residues" evidence="2">
    <location>
        <begin position="835"/>
        <end position="847"/>
    </location>
</feature>
<keyword evidence="3" id="KW-0812">Transmembrane</keyword>
<gene>
    <name evidence="6" type="ORF">OnM2_061052</name>
</gene>
<dbReference type="InterPro" id="IPR013937">
    <property type="entry name" value="Sorting_nexin_C"/>
</dbReference>
<dbReference type="FunFam" id="3.30.1520.10:FF:000065">
    <property type="entry name" value="PX domain protein (AFU_orthologue AFUA_2G07450)"/>
    <property type="match status" value="1"/>
</dbReference>
<dbReference type="SUPFAM" id="SSF64268">
    <property type="entry name" value="PX domain"/>
    <property type="match status" value="1"/>
</dbReference>
<keyword evidence="3" id="KW-1133">Transmembrane helix</keyword>
<comment type="similarity">
    <text evidence="1">Belongs to the sorting nexin family.</text>
</comment>
<protein>
    <submittedName>
        <fullName evidence="6">Putative px domain-containing protein</fullName>
    </submittedName>
</protein>
<name>A0A420HPB1_9PEZI</name>
<feature type="region of interest" description="Disordered" evidence="2">
    <location>
        <begin position="755"/>
        <end position="878"/>
    </location>
</feature>
<evidence type="ECO:0000256" key="1">
    <source>
        <dbReference type="ARBA" id="ARBA00010883"/>
    </source>
</evidence>
<comment type="caution">
    <text evidence="6">The sequence shown here is derived from an EMBL/GenBank/DDBJ whole genome shotgun (WGS) entry which is preliminary data.</text>
</comment>
<dbReference type="CDD" id="cd06093">
    <property type="entry name" value="PX_domain"/>
    <property type="match status" value="1"/>
</dbReference>
<evidence type="ECO:0000256" key="3">
    <source>
        <dbReference type="SAM" id="Phobius"/>
    </source>
</evidence>
<evidence type="ECO:0000259" key="4">
    <source>
        <dbReference type="PROSITE" id="PS50195"/>
    </source>
</evidence>
<feature type="compositionally biased region" description="Low complexity" evidence="2">
    <location>
        <begin position="761"/>
        <end position="774"/>
    </location>
</feature>
<dbReference type="PROSITE" id="PS51207">
    <property type="entry name" value="PXA"/>
    <property type="match status" value="1"/>
</dbReference>
<feature type="domain" description="PX" evidence="4">
    <location>
        <begin position="522"/>
        <end position="638"/>
    </location>
</feature>
<dbReference type="GO" id="GO:0035091">
    <property type="term" value="F:phosphatidylinositol binding"/>
    <property type="evidence" value="ECO:0007669"/>
    <property type="project" value="InterPro"/>
</dbReference>
<feature type="region of interest" description="Disordered" evidence="2">
    <location>
        <begin position="1"/>
        <end position="20"/>
    </location>
</feature>
<dbReference type="InterPro" id="IPR036871">
    <property type="entry name" value="PX_dom_sf"/>
</dbReference>
<feature type="compositionally biased region" description="Low complexity" evidence="2">
    <location>
        <begin position="848"/>
        <end position="860"/>
    </location>
</feature>
<evidence type="ECO:0000313" key="7">
    <source>
        <dbReference type="Proteomes" id="UP000286134"/>
    </source>
</evidence>
<keyword evidence="3" id="KW-0472">Membrane</keyword>
<dbReference type="SMART" id="SM00313">
    <property type="entry name" value="PXA"/>
    <property type="match status" value="1"/>
</dbReference>
<dbReference type="PANTHER" id="PTHR22775:SF47">
    <property type="entry name" value="MEIOTICALLY UP-REGULATED GENE 122 PROTEIN"/>
    <property type="match status" value="1"/>
</dbReference>
<dbReference type="OrthoDB" id="41200at2759"/>
<evidence type="ECO:0000256" key="2">
    <source>
        <dbReference type="SAM" id="MobiDB-lite"/>
    </source>
</evidence>